<dbReference type="InterPro" id="IPR011992">
    <property type="entry name" value="EF-hand-dom_pair"/>
</dbReference>
<dbReference type="InterPro" id="IPR002048">
    <property type="entry name" value="EF_hand_dom"/>
</dbReference>
<protein>
    <recommendedName>
        <fullName evidence="4">TBC1 domain family member 9</fullName>
    </recommendedName>
</protein>
<accession>G1PE49</accession>
<dbReference type="PANTHER" id="PTHR47666:SF3">
    <property type="entry name" value="TBC1 DOMAIN FAMILY MEMBER 9"/>
    <property type="match status" value="1"/>
</dbReference>
<feature type="compositionally biased region" description="Low complexity" evidence="5">
    <location>
        <begin position="424"/>
        <end position="438"/>
    </location>
</feature>
<dbReference type="GeneTree" id="ENSGT00940000157878"/>
<evidence type="ECO:0000256" key="5">
    <source>
        <dbReference type="SAM" id="MobiDB-lite"/>
    </source>
</evidence>
<dbReference type="PROSITE" id="PS50086">
    <property type="entry name" value="TBC_RABGAP"/>
    <property type="match status" value="1"/>
</dbReference>
<dbReference type="FunFam" id="2.30.29.30:FF:000013">
    <property type="entry name" value="Putative TBC1 domain family member 8B"/>
    <property type="match status" value="1"/>
</dbReference>
<dbReference type="InterPro" id="IPR011993">
    <property type="entry name" value="PH-like_dom_sf"/>
</dbReference>
<feature type="domain" description="EF-hand" evidence="7">
    <location>
        <begin position="882"/>
        <end position="917"/>
    </location>
</feature>
<name>G1PE49_MYOLU</name>
<dbReference type="CDD" id="cd13351">
    <property type="entry name" value="PH-GRAM1_TCB1D9_TCB1D9B"/>
    <property type="match status" value="1"/>
</dbReference>
<dbReference type="Gene3D" id="1.10.8.270">
    <property type="entry name" value="putative rabgap domain of human tbc1 domain family member 14 like domains"/>
    <property type="match status" value="1"/>
</dbReference>
<gene>
    <name evidence="8" type="primary">TBC1D9</name>
</gene>
<dbReference type="SMART" id="SM00568">
    <property type="entry name" value="GRAM"/>
    <property type="match status" value="2"/>
</dbReference>
<dbReference type="eggNOG" id="KOG4347">
    <property type="taxonomic scope" value="Eukaryota"/>
</dbReference>
<reference evidence="8" key="2">
    <citation type="submission" date="2025-08" db="UniProtKB">
        <authorList>
            <consortium name="Ensembl"/>
        </authorList>
    </citation>
    <scope>IDENTIFICATION</scope>
</reference>
<feature type="region of interest" description="Disordered" evidence="5">
    <location>
        <begin position="1102"/>
        <end position="1169"/>
    </location>
</feature>
<dbReference type="Gene3D" id="2.30.29.30">
    <property type="entry name" value="Pleckstrin-homology domain (PH domain)/Phosphotyrosine-binding domain (PTB)"/>
    <property type="match status" value="2"/>
</dbReference>
<reference evidence="8" key="3">
    <citation type="submission" date="2025-09" db="UniProtKB">
        <authorList>
            <consortium name="Ensembl"/>
        </authorList>
    </citation>
    <scope>IDENTIFICATION</scope>
</reference>
<reference evidence="8 9" key="1">
    <citation type="journal article" date="2011" name="Nature">
        <title>A high-resolution map of human evolutionary constraint using 29 mammals.</title>
        <authorList>
            <person name="Lindblad-Toh K."/>
            <person name="Garber M."/>
            <person name="Zuk O."/>
            <person name="Lin M.F."/>
            <person name="Parker B.J."/>
            <person name="Washietl S."/>
            <person name="Kheradpour P."/>
            <person name="Ernst J."/>
            <person name="Jordan G."/>
            <person name="Mauceli E."/>
            <person name="Ward L.D."/>
            <person name="Lowe C.B."/>
            <person name="Holloway A.K."/>
            <person name="Clamp M."/>
            <person name="Gnerre S."/>
            <person name="Alfoldi J."/>
            <person name="Beal K."/>
            <person name="Chang J."/>
            <person name="Clawson H."/>
            <person name="Cuff J."/>
            <person name="Di Palma F."/>
            <person name="Fitzgerald S."/>
            <person name="Flicek P."/>
            <person name="Guttman M."/>
            <person name="Hubisz M.J."/>
            <person name="Jaffe D.B."/>
            <person name="Jungreis I."/>
            <person name="Kent W.J."/>
            <person name="Kostka D."/>
            <person name="Lara M."/>
            <person name="Martins A.L."/>
            <person name="Massingham T."/>
            <person name="Moltke I."/>
            <person name="Raney B.J."/>
            <person name="Rasmussen M.D."/>
            <person name="Robinson J."/>
            <person name="Stark A."/>
            <person name="Vilella A.J."/>
            <person name="Wen J."/>
            <person name="Xie X."/>
            <person name="Zody M.C."/>
            <person name="Baldwin J."/>
            <person name="Bloom T."/>
            <person name="Chin C.W."/>
            <person name="Heiman D."/>
            <person name="Nicol R."/>
            <person name="Nusbaum C."/>
            <person name="Young S."/>
            <person name="Wilkinson J."/>
            <person name="Worley K.C."/>
            <person name="Kovar C.L."/>
            <person name="Muzny D.M."/>
            <person name="Gibbs R.A."/>
            <person name="Cree A."/>
            <person name="Dihn H.H."/>
            <person name="Fowler G."/>
            <person name="Jhangiani S."/>
            <person name="Joshi V."/>
            <person name="Lee S."/>
            <person name="Lewis L.R."/>
            <person name="Nazareth L.V."/>
            <person name="Okwuonu G."/>
            <person name="Santibanez J."/>
            <person name="Warren W.C."/>
            <person name="Mardis E.R."/>
            <person name="Weinstock G.M."/>
            <person name="Wilson R.K."/>
            <person name="Delehaunty K."/>
            <person name="Dooling D."/>
            <person name="Fronik C."/>
            <person name="Fulton L."/>
            <person name="Fulton B."/>
            <person name="Graves T."/>
            <person name="Minx P."/>
            <person name="Sodergren E."/>
            <person name="Birney E."/>
            <person name="Margulies E.H."/>
            <person name="Herrero J."/>
            <person name="Green E.D."/>
            <person name="Haussler D."/>
            <person name="Siepel A."/>
            <person name="Goldman N."/>
            <person name="Pollard K.S."/>
            <person name="Pedersen J.S."/>
            <person name="Lander E.S."/>
            <person name="Kellis M."/>
        </authorList>
    </citation>
    <scope>NUCLEOTIDE SEQUENCE [LARGE SCALE GENOMIC DNA]</scope>
</reference>
<dbReference type="OMA" id="HMCFYAY"/>
<dbReference type="SUPFAM" id="SSF47923">
    <property type="entry name" value="Ypt/Rab-GAP domain of gyp1p"/>
    <property type="match status" value="2"/>
</dbReference>
<dbReference type="EMBL" id="AAPE02001462">
    <property type="status" value="NOT_ANNOTATED_CDS"/>
    <property type="molecule type" value="Genomic_DNA"/>
</dbReference>
<dbReference type="HOGENOM" id="CLU_003535_0_1_1"/>
<dbReference type="Pfam" id="PF00566">
    <property type="entry name" value="RabGAP-TBC"/>
    <property type="match status" value="1"/>
</dbReference>
<sequence>RWILIGDIYCDQDVWVVGTFSEVFLPRQYRGLVREGKCYCLLVGTLDVVLDSSARVAPYRILYQTPDSLVYWTIACGGSRKEITEHWEWLEQNLLQTLSIFENENDITTFVRGKIQGIIAEYNKINDVKEDDDTEKFKEAIVKFHRLFGMPEEEKLVNYYSCSYWKGKVPRQGWMYLSINHLCFYSFLMGREAKLVIRWVDITQLEKRATLFLPDVIKVSTRSSEHFFSVFLNINETFKLMVQLANIAMRQLLDNEGFEQDQSLPKLKKKSPKKVSALKRDLDARAKSERYRALFRLPKDEKLDGHTDCTLWTPFNKMHILGQMFVSTNYMLIRGCRWGLPEKSCSLSPVSFQVTIVEKADSSSVLPSPLSISTRNRMTFLFANLKDRDFLVQRISDFLQQTTSRIYSDKEFAGSYNSSDDEPSSLVSSSPQKNSSSDSEGERQFNLNGNSVPTATQTLMTMYRRRSPEEFNPKLAKEFLKEQAWKIHFAEYGQGICMYRTEKTRELVLKGIPESMRGELWLLLSGAINEKATHPGYYEDLVEKSMGKYNLATEEIERDLHRSLPEHPAFQNEMGIAALRRVLTAYAFRNPNIGYCQAMNIVTSVLLLYAKEEEAFWLLVALCERMLPDYYNTRVVGALVDQGVFEELARDYVPQLYDCMQDLGVISTISLSWFLTLFLSVMPFESAVVVVDCFFYEGIKVIFQLALAVLDANVDKLLNCKDDGEAMTVLGRYLDSVTNKDSTLPPIPHLHSLLSDDVEPYPEVDIFRLIRTSYEKFGTIRADLIEQMRFKQRLKVIQTLEDTTKRNVVRTIVTETSFTIDELEELYALFKAEHLTSCYWGGSSNALDRHDPSLPYLEQYRIDFEQFKGMFALLFPWACGAHSDVLASRLFQLLDENGDSLINFREFVSGLSAACHGDLTEKLKLLYKMHVLPEPSSDQDEPDSAFEATQYFFEDITPECTHGKWLFSPGYYISLPQSPLPLEKVTSKASQSKKVGERKRANSQENRIYLRLWTTENKSKSKNAKDLPKLNQGQFIELCKTMYNMFSEDPNEQELYHATAAVTSLLLEIGEVGKLFITQPAKEAGGGGACTQGVLGVPFSRKGPGQPYGAESAASHPASLAGDSEEHSLGGQMEDIQLEDSSPRDHGAASSMLISDDDTKDDSSMSSYSVLSAGSHEEDKLHCEDIGEDTVLVRSGQGSAALPGSTCLDRDWAITFEQFLASLLTEPALVKYFDKPVCMMARITSAKNIRMMGKALPSASDYEISALSG</sequence>
<evidence type="ECO:0000313" key="8">
    <source>
        <dbReference type="Ensembl" id="ENSMLUP00000008774.2"/>
    </source>
</evidence>
<dbReference type="PANTHER" id="PTHR47666">
    <property type="entry name" value="PROTEIN VASCULAR ASSOCIATED DEATH 1, CHLOROPLASTIC"/>
    <property type="match status" value="1"/>
</dbReference>
<dbReference type="PROSITE" id="PS50222">
    <property type="entry name" value="EF_HAND_2"/>
    <property type="match status" value="1"/>
</dbReference>
<keyword evidence="9" id="KW-1185">Reference proteome</keyword>
<dbReference type="InterPro" id="IPR000195">
    <property type="entry name" value="Rab-GAP-TBC_dom"/>
</dbReference>
<evidence type="ECO:0000256" key="1">
    <source>
        <dbReference type="ARBA" id="ARBA00022468"/>
    </source>
</evidence>
<feature type="region of interest" description="Disordered" evidence="5">
    <location>
        <begin position="414"/>
        <end position="452"/>
    </location>
</feature>
<dbReference type="FunFam" id="1.10.238.10:FF:000119">
    <property type="entry name" value="TBC1 domain family member 9"/>
    <property type="match status" value="1"/>
</dbReference>
<organism evidence="8 9">
    <name type="scientific">Myotis lucifugus</name>
    <name type="common">Little brown bat</name>
    <dbReference type="NCBI Taxonomy" id="59463"/>
    <lineage>
        <taxon>Eukaryota</taxon>
        <taxon>Metazoa</taxon>
        <taxon>Chordata</taxon>
        <taxon>Craniata</taxon>
        <taxon>Vertebrata</taxon>
        <taxon>Euteleostomi</taxon>
        <taxon>Mammalia</taxon>
        <taxon>Eutheria</taxon>
        <taxon>Laurasiatheria</taxon>
        <taxon>Chiroptera</taxon>
        <taxon>Yangochiroptera</taxon>
        <taxon>Vespertilionidae</taxon>
        <taxon>Myotis</taxon>
    </lineage>
</organism>
<dbReference type="FunFam" id="1.10.472.80:FF:000033">
    <property type="entry name" value="TBC1 domain family member 9B isoform X1"/>
    <property type="match status" value="1"/>
</dbReference>
<dbReference type="Pfam" id="PF02893">
    <property type="entry name" value="GRAM"/>
    <property type="match status" value="2"/>
</dbReference>
<dbReference type="SUPFAM" id="SSF47473">
    <property type="entry name" value="EF-hand"/>
    <property type="match status" value="1"/>
</dbReference>
<evidence type="ECO:0000259" key="7">
    <source>
        <dbReference type="PROSITE" id="PS50222"/>
    </source>
</evidence>
<dbReference type="Gene3D" id="1.10.472.80">
    <property type="entry name" value="Ypt/Rab-GAP domain of gyp1p, domain 3"/>
    <property type="match status" value="1"/>
</dbReference>
<dbReference type="Gene3D" id="1.10.10.750">
    <property type="entry name" value="Ypt/Rab-GAP domain of gyp1p, domain 1"/>
    <property type="match status" value="1"/>
</dbReference>
<dbReference type="FunFam" id="1.10.8.270:FF:000002">
    <property type="entry name" value="TBC1 domain family member 9B"/>
    <property type="match status" value="1"/>
</dbReference>
<dbReference type="FunFam" id="1.10.10.750:FF:000008">
    <property type="entry name" value="TBC1 domain family member 9"/>
    <property type="match status" value="1"/>
</dbReference>
<dbReference type="FunCoup" id="G1PE49">
    <property type="interactions" value="1881"/>
</dbReference>
<dbReference type="InParanoid" id="G1PE49"/>
<dbReference type="InterPro" id="IPR035969">
    <property type="entry name" value="Rab-GAP_TBC_sf"/>
</dbReference>
<dbReference type="GO" id="GO:0005509">
    <property type="term" value="F:calcium ion binding"/>
    <property type="evidence" value="ECO:0007669"/>
    <property type="project" value="InterPro"/>
</dbReference>
<evidence type="ECO:0000256" key="3">
    <source>
        <dbReference type="ARBA" id="ARBA00043879"/>
    </source>
</evidence>
<keyword evidence="1" id="KW-0343">GTPase activation</keyword>
<proteinExistence type="predicted"/>
<dbReference type="STRING" id="59463.ENSMLUP00000008774"/>
<dbReference type="Ensembl" id="ENSMLUT00000009629.2">
    <property type="protein sequence ID" value="ENSMLUP00000008774.2"/>
    <property type="gene ID" value="ENSMLUG00000009598.2"/>
</dbReference>
<dbReference type="InterPro" id="IPR036014">
    <property type="entry name" value="TCB1D9/TCB1D9B_PH-GRAM1"/>
</dbReference>
<dbReference type="SMART" id="SM00164">
    <property type="entry name" value="TBC"/>
    <property type="match status" value="1"/>
</dbReference>
<dbReference type="Gene3D" id="1.10.238.10">
    <property type="entry name" value="EF-hand"/>
    <property type="match status" value="1"/>
</dbReference>
<dbReference type="GO" id="GO:0005096">
    <property type="term" value="F:GTPase activator activity"/>
    <property type="evidence" value="ECO:0007669"/>
    <property type="project" value="UniProtKB-KW"/>
</dbReference>
<evidence type="ECO:0000313" key="9">
    <source>
        <dbReference type="Proteomes" id="UP000001074"/>
    </source>
</evidence>
<dbReference type="GO" id="GO:0003008">
    <property type="term" value="P:system process"/>
    <property type="evidence" value="ECO:0007669"/>
    <property type="project" value="UniProtKB-ARBA"/>
</dbReference>
<dbReference type="AlphaFoldDB" id="G1PE49"/>
<dbReference type="Proteomes" id="UP000001074">
    <property type="component" value="Unassembled WGS sequence"/>
</dbReference>
<comment type="function">
    <text evidence="3">May act as a GTPase-activating protein for Rab family protein(s).</text>
</comment>
<evidence type="ECO:0000259" key="6">
    <source>
        <dbReference type="PROSITE" id="PS50086"/>
    </source>
</evidence>
<dbReference type="InterPro" id="IPR004182">
    <property type="entry name" value="GRAM"/>
</dbReference>
<keyword evidence="2" id="KW-0677">Repeat</keyword>
<feature type="domain" description="Rab-GAP TBC" evidence="6">
    <location>
        <begin position="511"/>
        <end position="698"/>
    </location>
</feature>
<evidence type="ECO:0000256" key="4">
    <source>
        <dbReference type="ARBA" id="ARBA00072016"/>
    </source>
</evidence>
<evidence type="ECO:0000256" key="2">
    <source>
        <dbReference type="ARBA" id="ARBA00022737"/>
    </source>
</evidence>
<dbReference type="EMBL" id="AAPE02001463">
    <property type="status" value="NOT_ANNOTATED_CDS"/>
    <property type="molecule type" value="Genomic_DNA"/>
</dbReference>
<dbReference type="FunFam" id="2.30.29.30:FF:000041">
    <property type="entry name" value="TBC1 domain family member 9 isoform X1"/>
    <property type="match status" value="1"/>
</dbReference>